<organism evidence="8 9">
    <name type="scientific">Vitrella brassicaformis (strain CCMP3155)</name>
    <dbReference type="NCBI Taxonomy" id="1169540"/>
    <lineage>
        <taxon>Eukaryota</taxon>
        <taxon>Sar</taxon>
        <taxon>Alveolata</taxon>
        <taxon>Colpodellida</taxon>
        <taxon>Vitrellaceae</taxon>
        <taxon>Vitrella</taxon>
    </lineage>
</organism>
<dbReference type="PhylomeDB" id="A0A0G4GRV9"/>
<dbReference type="Proteomes" id="UP000041254">
    <property type="component" value="Unassembled WGS sequence"/>
</dbReference>
<dbReference type="InterPro" id="IPR000719">
    <property type="entry name" value="Prot_kinase_dom"/>
</dbReference>
<dbReference type="PANTHER" id="PTHR24353">
    <property type="entry name" value="CYCLIC NUCLEOTIDE-DEPENDENT PROTEIN KINASE"/>
    <property type="match status" value="1"/>
</dbReference>
<dbReference type="STRING" id="1169540.A0A0G4GRV9"/>
<dbReference type="PROSITE" id="PS50011">
    <property type="entry name" value="PROTEIN_KINASE_DOM"/>
    <property type="match status" value="1"/>
</dbReference>
<reference evidence="8 9" key="1">
    <citation type="submission" date="2014-11" db="EMBL/GenBank/DDBJ databases">
        <authorList>
            <person name="Zhu J."/>
            <person name="Qi W."/>
            <person name="Song R."/>
        </authorList>
    </citation>
    <scope>NUCLEOTIDE SEQUENCE [LARGE SCALE GENOMIC DNA]</scope>
</reference>
<evidence type="ECO:0000256" key="5">
    <source>
        <dbReference type="ARBA" id="ARBA00022840"/>
    </source>
</evidence>
<dbReference type="FunFam" id="1.10.510.10:FF:000465">
    <property type="entry name" value="Non-specific serine/threonine protein kinase"/>
    <property type="match status" value="1"/>
</dbReference>
<protein>
    <recommendedName>
        <fullName evidence="7">Protein kinase domain-containing protein</fullName>
    </recommendedName>
</protein>
<keyword evidence="3 6" id="KW-0547">Nucleotide-binding</keyword>
<feature type="domain" description="Protein kinase" evidence="7">
    <location>
        <begin position="16"/>
        <end position="298"/>
    </location>
</feature>
<evidence type="ECO:0000313" key="9">
    <source>
        <dbReference type="Proteomes" id="UP000041254"/>
    </source>
</evidence>
<name>A0A0G4GRV9_VITBC</name>
<dbReference type="OMA" id="RHEEIFA"/>
<dbReference type="Gene3D" id="3.30.200.20">
    <property type="entry name" value="Phosphorylase Kinase, domain 1"/>
    <property type="match status" value="1"/>
</dbReference>
<proteinExistence type="predicted"/>
<evidence type="ECO:0000256" key="6">
    <source>
        <dbReference type="PROSITE-ProRule" id="PRU10141"/>
    </source>
</evidence>
<keyword evidence="2" id="KW-0808">Transferase</keyword>
<keyword evidence="4" id="KW-0418">Kinase</keyword>
<evidence type="ECO:0000256" key="4">
    <source>
        <dbReference type="ARBA" id="ARBA00022777"/>
    </source>
</evidence>
<evidence type="ECO:0000256" key="2">
    <source>
        <dbReference type="ARBA" id="ARBA00022679"/>
    </source>
</evidence>
<keyword evidence="1" id="KW-0723">Serine/threonine-protein kinase</keyword>
<dbReference type="Gene3D" id="1.10.510.10">
    <property type="entry name" value="Transferase(Phosphotransferase) domain 1"/>
    <property type="match status" value="1"/>
</dbReference>
<evidence type="ECO:0000256" key="3">
    <source>
        <dbReference type="ARBA" id="ARBA00022741"/>
    </source>
</evidence>
<dbReference type="PANTHER" id="PTHR24353:SF37">
    <property type="entry name" value="CAMP-DEPENDENT PROTEIN KINASE CATALYTIC SUBUNIT PRKX"/>
    <property type="match status" value="1"/>
</dbReference>
<keyword evidence="9" id="KW-1185">Reference proteome</keyword>
<dbReference type="SUPFAM" id="SSF56112">
    <property type="entry name" value="Protein kinase-like (PK-like)"/>
    <property type="match status" value="1"/>
</dbReference>
<dbReference type="OrthoDB" id="63267at2759"/>
<keyword evidence="5 6" id="KW-0067">ATP-binding</keyword>
<sequence length="371" mass="43105">MPPKVLLPHNVTKDDFEWGQTLGTGSFGRVRVARYKKRADYGSDLPDRLAIKCLKKAALIKMKQVDHINNEKNILLILDHPLTVRCYGSFQDDRYLFLILELVGGGEFFTHLRRQGRFDTESARFYSAQICDIFDYLHSRNIIYRQAKTERGRRRRRHERACLPVSDLKPENMLLDRDGYVKLTNFGFAKVVEFRTDTLCGTPEYIAPEVLLNKGHGKPVDWWTLGILIYEMIVGYPPFVDEDPMGIYQKILAGKIVFPRFFDRDAKSLVKKLLQADLSKRLGNLKGGSQDVKDHRWFGPIHFDDLRNKRLPVKYKPHLKAQTSHDDTPCTERDFQRDMLSADDLSNFEFYPDSEELPPAINPAHDPFKDW</sequence>
<dbReference type="GO" id="GO:0005952">
    <property type="term" value="C:cAMP-dependent protein kinase complex"/>
    <property type="evidence" value="ECO:0007669"/>
    <property type="project" value="TreeGrafter"/>
</dbReference>
<dbReference type="GO" id="GO:0004691">
    <property type="term" value="F:cAMP-dependent protein kinase activity"/>
    <property type="evidence" value="ECO:0007669"/>
    <property type="project" value="TreeGrafter"/>
</dbReference>
<dbReference type="VEuPathDB" id="CryptoDB:Vbra_18517"/>
<gene>
    <name evidence="8" type="ORF">Vbra_18517</name>
</gene>
<dbReference type="PROSITE" id="PS00107">
    <property type="entry name" value="PROTEIN_KINASE_ATP"/>
    <property type="match status" value="1"/>
</dbReference>
<dbReference type="FunCoup" id="A0A0G4GRV9">
    <property type="interactions" value="48"/>
</dbReference>
<evidence type="ECO:0000313" key="8">
    <source>
        <dbReference type="EMBL" id="CEM33360.1"/>
    </source>
</evidence>
<evidence type="ECO:0000259" key="7">
    <source>
        <dbReference type="PROSITE" id="PS50011"/>
    </source>
</evidence>
<dbReference type="InParanoid" id="A0A0G4GRV9"/>
<accession>A0A0G4GRV9</accession>
<dbReference type="InterPro" id="IPR017441">
    <property type="entry name" value="Protein_kinase_ATP_BS"/>
</dbReference>
<feature type="binding site" evidence="6">
    <location>
        <position position="52"/>
    </location>
    <ligand>
        <name>ATP</name>
        <dbReference type="ChEBI" id="CHEBI:30616"/>
    </ligand>
</feature>
<dbReference type="EMBL" id="CDMY01000781">
    <property type="protein sequence ID" value="CEM33360.1"/>
    <property type="molecule type" value="Genomic_DNA"/>
</dbReference>
<dbReference type="CDD" id="cd05580">
    <property type="entry name" value="STKc_PKA_like"/>
    <property type="match status" value="1"/>
</dbReference>
<dbReference type="Pfam" id="PF00069">
    <property type="entry name" value="Pkinase"/>
    <property type="match status" value="2"/>
</dbReference>
<dbReference type="SMART" id="SM00220">
    <property type="entry name" value="S_TKc"/>
    <property type="match status" value="1"/>
</dbReference>
<evidence type="ECO:0000256" key="1">
    <source>
        <dbReference type="ARBA" id="ARBA00022527"/>
    </source>
</evidence>
<dbReference type="GO" id="GO:0005524">
    <property type="term" value="F:ATP binding"/>
    <property type="evidence" value="ECO:0007669"/>
    <property type="project" value="UniProtKB-UniRule"/>
</dbReference>
<dbReference type="InterPro" id="IPR011009">
    <property type="entry name" value="Kinase-like_dom_sf"/>
</dbReference>
<dbReference type="AlphaFoldDB" id="A0A0G4GRV9"/>